<keyword evidence="7" id="KW-1185">Reference proteome</keyword>
<protein>
    <recommendedName>
        <fullName evidence="3">Nuclease SbcCD subunit C</fullName>
    </recommendedName>
</protein>
<comment type="subunit">
    <text evidence="2">Heterodimer of SbcC and SbcD.</text>
</comment>
<dbReference type="Gene3D" id="3.40.50.300">
    <property type="entry name" value="P-loop containing nucleotide triphosphate hydrolases"/>
    <property type="match status" value="2"/>
</dbReference>
<evidence type="ECO:0000256" key="1">
    <source>
        <dbReference type="ARBA" id="ARBA00006930"/>
    </source>
</evidence>
<feature type="coiled-coil region" evidence="4">
    <location>
        <begin position="395"/>
        <end position="487"/>
    </location>
</feature>
<dbReference type="InterPro" id="IPR038729">
    <property type="entry name" value="Rad50/SbcC_AAA"/>
</dbReference>
<evidence type="ECO:0000313" key="6">
    <source>
        <dbReference type="EMBL" id="MBC3804057.1"/>
    </source>
</evidence>
<dbReference type="RefSeq" id="WP_186841946.1">
    <property type="nucleotide sequence ID" value="NZ_WJBC01000007.1"/>
</dbReference>
<dbReference type="PANTHER" id="PTHR32114">
    <property type="entry name" value="ABC TRANSPORTER ABCH.3"/>
    <property type="match status" value="1"/>
</dbReference>
<dbReference type="InterPro" id="IPR025662">
    <property type="entry name" value="Sigma_54_int_dom_ATP-bd_1"/>
</dbReference>
<name>A0ABR6WTW9_9FIRM</name>
<gene>
    <name evidence="6" type="ORF">GH808_06350</name>
</gene>
<feature type="coiled-coil region" evidence="4">
    <location>
        <begin position="548"/>
        <end position="656"/>
    </location>
</feature>
<organism evidence="6 7">
    <name type="scientific">Acetobacterium fimetarium</name>
    <dbReference type="NCBI Taxonomy" id="52691"/>
    <lineage>
        <taxon>Bacteria</taxon>
        <taxon>Bacillati</taxon>
        <taxon>Bacillota</taxon>
        <taxon>Clostridia</taxon>
        <taxon>Eubacteriales</taxon>
        <taxon>Eubacteriaceae</taxon>
        <taxon>Acetobacterium</taxon>
    </lineage>
</organism>
<sequence>MKPKKLTMSAFCPYSQEVEIDFDAFDGSGLFLITGETGAGKTTIFDGISFALFGEVSGENRGADMLRSDFAKPETPTFVKLIFEDRGERYEIRRNPKYNRPVKRGDSGKTTTQNADAEILLPNGGIVAGTKEVTEKVNDILGINHRQFKQISMIAQGEFLKLLFADSKERGEIFRKVFGTELYEKIQRELKNQMLGLGKQLEAINAAIIQYNDGIICAAEDENYAAYQDLKNNVNGLSELILLLETLVANGKAEKQGQSEEVKRISEQINEQIQKITTGKQINAWIRSLKIETERSAELASQAEVVEALKTKLELGKRAVYQVKPHHDEWIRLEKQGRDFDRSIKENQEKIIADTLIKQDREKALDRQKSEEPQREALATEIQTLKKSLPDYENLENSNTELKRFEDKRKAADEKYLKISASLKANKERREAVCEQLKQLQDIETRKLGFEHEIKGLTEEKDKLGELDDLTRNCRDLSKKQKTTKKDFVNKEETYNQFKQAYDRSESLFYGEQAGILAQKLTENAPCPVCGSLVHPNVAQLSVAAPSQEKLNQDKKELEKIREAWQESSVASHNAMTEYQGKVEQLKTDAGKLKLEIPSKLSELETMIATRATELQKTIASADKKLKKATDLCTQKQDLEKEQSKLQKSNDRDEAAVNTIREELSRIDIAVSSLHTQIRGLQENLKYENKKTAEQTIGQKQDALQKMKDQLEAAQQAYQSVCDSIGKASALAKADTDRLKETNRLLEAAREALETRLTSCGFADLNDFEKAILAADDINRIEAEISQYHEARTRVNQAIQNLKDQINGSAEVDIAALEEDQKALKQQQVQIQDKLEKSGHVIQNNEGILASLKTKQQERAETEGAFGEMKRLSDTANGDLRGKQKLPFEQYVQGVYFDMVLLEANKRFGTMTDNRYSLVRKDGGANNQSKSGLEIDVEDKWTLKRRSVKSLSGGESFKASLALALGLSDIVQSFAGGVQLDTMFIDEGFGSLDSESLEKAMEILAGLTEGNRLVGIISHLDELKEKIDKKIVITRDPQGSGVSLEV</sequence>
<evidence type="ECO:0000256" key="2">
    <source>
        <dbReference type="ARBA" id="ARBA00011322"/>
    </source>
</evidence>
<dbReference type="Proteomes" id="UP000603234">
    <property type="component" value="Unassembled WGS sequence"/>
</dbReference>
<proteinExistence type="inferred from homology"/>
<feature type="domain" description="Rad50/SbcC-type AAA" evidence="5">
    <location>
        <begin position="5"/>
        <end position="213"/>
    </location>
</feature>
<accession>A0ABR6WTW9</accession>
<keyword evidence="4" id="KW-0175">Coiled coil</keyword>
<evidence type="ECO:0000259" key="5">
    <source>
        <dbReference type="Pfam" id="PF13476"/>
    </source>
</evidence>
<dbReference type="EMBL" id="WJBC01000007">
    <property type="protein sequence ID" value="MBC3804057.1"/>
    <property type="molecule type" value="Genomic_DNA"/>
</dbReference>
<comment type="caution">
    <text evidence="6">The sequence shown here is derived from an EMBL/GenBank/DDBJ whole genome shotgun (WGS) entry which is preliminary data.</text>
</comment>
<dbReference type="SUPFAM" id="SSF52540">
    <property type="entry name" value="P-loop containing nucleoside triphosphate hydrolases"/>
    <property type="match status" value="1"/>
</dbReference>
<dbReference type="Pfam" id="PF13476">
    <property type="entry name" value="AAA_23"/>
    <property type="match status" value="1"/>
</dbReference>
<feature type="coiled-coil region" evidence="4">
    <location>
        <begin position="690"/>
        <end position="756"/>
    </location>
</feature>
<evidence type="ECO:0000256" key="3">
    <source>
        <dbReference type="ARBA" id="ARBA00013368"/>
    </source>
</evidence>
<comment type="similarity">
    <text evidence="1">Belongs to the SMC family. SbcC subfamily.</text>
</comment>
<dbReference type="PROSITE" id="PS00675">
    <property type="entry name" value="SIGMA54_INTERACT_1"/>
    <property type="match status" value="1"/>
</dbReference>
<feature type="coiled-coil region" evidence="4">
    <location>
        <begin position="785"/>
        <end position="837"/>
    </location>
</feature>
<evidence type="ECO:0000256" key="4">
    <source>
        <dbReference type="SAM" id="Coils"/>
    </source>
</evidence>
<dbReference type="PANTHER" id="PTHR32114:SF2">
    <property type="entry name" value="ABC TRANSPORTER ABCH.3"/>
    <property type="match status" value="1"/>
</dbReference>
<evidence type="ECO:0000313" key="7">
    <source>
        <dbReference type="Proteomes" id="UP000603234"/>
    </source>
</evidence>
<dbReference type="InterPro" id="IPR027417">
    <property type="entry name" value="P-loop_NTPase"/>
</dbReference>
<dbReference type="Pfam" id="PF13558">
    <property type="entry name" value="SbcC_Walker_B"/>
    <property type="match status" value="1"/>
</dbReference>
<reference evidence="6 7" key="1">
    <citation type="journal article" date="2020" name="mSystems">
        <title>Defining Genomic and Predicted Metabolic Features of the Acetobacterium Genus.</title>
        <authorList>
            <person name="Ross D.E."/>
            <person name="Marshall C.W."/>
            <person name="Gulliver D."/>
            <person name="May H.D."/>
            <person name="Norman R.S."/>
        </authorList>
    </citation>
    <scope>NUCLEOTIDE SEQUENCE [LARGE SCALE GENOMIC DNA]</scope>
    <source>
        <strain evidence="6 7">DSM 8238</strain>
    </source>
</reference>